<reference evidence="4 5" key="1">
    <citation type="journal article" date="2016" name="PLoS ONE">
        <title>The Identification of Novel Diagnostic Marker Genes for the Detection of Beer Spoiling Pediococcus damnosus Strains Using the BlAst Diagnostic Gene findEr.</title>
        <authorList>
            <person name="Behr J."/>
            <person name="Geissler A.J."/>
            <person name="Schmid J."/>
            <person name="Zehe A."/>
            <person name="Vogel R.F."/>
        </authorList>
    </citation>
    <scope>NUCLEOTIDE SEQUENCE [LARGE SCALE GENOMIC DNA]</scope>
    <source>
        <strain evidence="2 5">TMW 2.1533</strain>
        <strain evidence="3 4">TMW 2.1535</strain>
    </source>
</reference>
<dbReference type="Pfam" id="PF07728">
    <property type="entry name" value="AAA_5"/>
    <property type="match status" value="1"/>
</dbReference>
<sequence>MPAKKTILVEKMEHLLQLVGGKNRTGENLFITRGAVQKDLQPSEKGTYGFISFIRSDQQPSGPYSGLSIKVNPGKDHYRISLDIGNEGFGDDYQLATLPGTRRKYLELQHNIRIYAKDKKVDIKCFSALDFSNDSKKRELSDLEAEYYEDNIDSHPVDLFVAFTKRPTFNEDGIADENEDFWKVFKAMIAVYAELRQWPNIGEAKRAQLYKQELNLSKSAKDVDEVATVKHLLKTRRYVVVQGAPGTGKTYLTATLRKEYVDQNVIFTQFHAETTYSDFVGGYQPVTENGNLTYRYHEGPFLRAIKKAKDSKDPVLLIIDEINRANLSNVLGEAFYLFETHFDERRAEIEIGDPQAPVKLQQLPKNMRVIATMNTADRSLAVIDFALRRRFAWFTMNPREIKKEELSVNEKFHKEIFIRLHNIFQMYANSNELMLEPGQAYFITAKDNAEQEMKERLMYELLPLIREYLENGLMMQASDAFNQFFITEIDQTLFI</sequence>
<evidence type="ECO:0000259" key="1">
    <source>
        <dbReference type="Pfam" id="PF07728"/>
    </source>
</evidence>
<dbReference type="EMBL" id="CP012288">
    <property type="protein sequence ID" value="AMV67039.1"/>
    <property type="molecule type" value="Genomic_DNA"/>
</dbReference>
<dbReference type="AlphaFoldDB" id="A0AAC9B2C9"/>
<dbReference type="Proteomes" id="UP000076405">
    <property type="component" value="Chromosome"/>
</dbReference>
<evidence type="ECO:0000313" key="5">
    <source>
        <dbReference type="Proteomes" id="UP000076405"/>
    </source>
</evidence>
<evidence type="ECO:0000313" key="2">
    <source>
        <dbReference type="EMBL" id="AMV63071.1"/>
    </source>
</evidence>
<gene>
    <name evidence="2" type="ORF">ADU70_1591</name>
    <name evidence="3" type="ORF">ADU72_1106</name>
</gene>
<name>A0AAC9B2C9_9LACO</name>
<evidence type="ECO:0000313" key="4">
    <source>
        <dbReference type="Proteomes" id="UP000076244"/>
    </source>
</evidence>
<dbReference type="PANTHER" id="PTHR37291:SF1">
    <property type="entry name" value="TYPE IV METHYL-DIRECTED RESTRICTION ENZYME ECOKMCRB SUBUNIT"/>
    <property type="match status" value="1"/>
</dbReference>
<organism evidence="2 5">
    <name type="scientific">Pediococcus damnosus</name>
    <dbReference type="NCBI Taxonomy" id="51663"/>
    <lineage>
        <taxon>Bacteria</taxon>
        <taxon>Bacillati</taxon>
        <taxon>Bacillota</taxon>
        <taxon>Bacilli</taxon>
        <taxon>Lactobacillales</taxon>
        <taxon>Lactobacillaceae</taxon>
        <taxon>Pediococcus</taxon>
    </lineage>
</organism>
<dbReference type="Gene3D" id="3.40.50.300">
    <property type="entry name" value="P-loop containing nucleotide triphosphate hydrolases"/>
    <property type="match status" value="1"/>
</dbReference>
<protein>
    <recommendedName>
        <fullName evidence="1">ATPase dynein-related AAA domain-containing protein</fullName>
    </recommendedName>
</protein>
<proteinExistence type="predicted"/>
<dbReference type="InterPro" id="IPR052934">
    <property type="entry name" value="Methyl-DNA_Rec/Restrict_Enz"/>
</dbReference>
<dbReference type="EMBL" id="CP012275">
    <property type="protein sequence ID" value="AMV63071.1"/>
    <property type="molecule type" value="Genomic_DNA"/>
</dbReference>
<keyword evidence="4" id="KW-1185">Reference proteome</keyword>
<dbReference type="RefSeq" id="WP_046871414.1">
    <property type="nucleotide sequence ID" value="NZ_BAAAXI010000186.1"/>
</dbReference>
<dbReference type="PANTHER" id="PTHR37291">
    <property type="entry name" value="5-METHYLCYTOSINE-SPECIFIC RESTRICTION ENZYME B"/>
    <property type="match status" value="1"/>
</dbReference>
<dbReference type="SUPFAM" id="SSF52540">
    <property type="entry name" value="P-loop containing nucleoside triphosphate hydrolases"/>
    <property type="match status" value="1"/>
</dbReference>
<dbReference type="KEGG" id="pdm:ADU72_1106"/>
<evidence type="ECO:0000313" key="3">
    <source>
        <dbReference type="EMBL" id="AMV67039.1"/>
    </source>
</evidence>
<dbReference type="Proteomes" id="UP000076244">
    <property type="component" value="Chromosome"/>
</dbReference>
<accession>A0AAC9B2C9</accession>
<dbReference type="InterPro" id="IPR027417">
    <property type="entry name" value="P-loop_NTPase"/>
</dbReference>
<feature type="domain" description="ATPase dynein-related AAA" evidence="1">
    <location>
        <begin position="239"/>
        <end position="391"/>
    </location>
</feature>
<dbReference type="GO" id="GO:0005524">
    <property type="term" value="F:ATP binding"/>
    <property type="evidence" value="ECO:0007669"/>
    <property type="project" value="InterPro"/>
</dbReference>
<dbReference type="GO" id="GO:0016887">
    <property type="term" value="F:ATP hydrolysis activity"/>
    <property type="evidence" value="ECO:0007669"/>
    <property type="project" value="InterPro"/>
</dbReference>
<dbReference type="InterPro" id="IPR011704">
    <property type="entry name" value="ATPase_dyneun-rel_AAA"/>
</dbReference>